<dbReference type="PROSITE" id="PS51197">
    <property type="entry name" value="HTH_RRF2_2"/>
    <property type="match status" value="1"/>
</dbReference>
<dbReference type="NCBIfam" id="TIGR00738">
    <property type="entry name" value="rrf2_super"/>
    <property type="match status" value="1"/>
</dbReference>
<dbReference type="RefSeq" id="WP_114982848.1">
    <property type="nucleotide sequence ID" value="NZ_CP027806.1"/>
</dbReference>
<dbReference type="InterPro" id="IPR000944">
    <property type="entry name" value="Tscrpt_reg_Rrf2"/>
</dbReference>
<dbReference type="PANTHER" id="PTHR33221">
    <property type="entry name" value="WINGED HELIX-TURN-HELIX TRANSCRIPTIONAL REGULATOR, RRF2 FAMILY"/>
    <property type="match status" value="1"/>
</dbReference>
<organism evidence="1 2">
    <name type="scientific">Cyclonatronum proteinivorum</name>
    <dbReference type="NCBI Taxonomy" id="1457365"/>
    <lineage>
        <taxon>Bacteria</taxon>
        <taxon>Pseudomonadati</taxon>
        <taxon>Balneolota</taxon>
        <taxon>Balneolia</taxon>
        <taxon>Balneolales</taxon>
        <taxon>Cyclonatronaceae</taxon>
        <taxon>Cyclonatronum</taxon>
    </lineage>
</organism>
<dbReference type="AlphaFoldDB" id="A0A345UGH0"/>
<dbReference type="InterPro" id="IPR036388">
    <property type="entry name" value="WH-like_DNA-bd_sf"/>
</dbReference>
<sequence length="150" mass="16879">MQLLSQGAQYTISAIIALAREPMGKAVSAGDLARPLNCPAAYLSQTLARLVPHKIIDTRRGLNGGVYLLKEPKDIRLIDIVNAIDGSDFFEKCFLGIPGCGHIEPCPFHETWANMRTEIQMWLENTTIEDASSGMTEEWFDLRLKFDRRR</sequence>
<dbReference type="PANTHER" id="PTHR33221:SF15">
    <property type="entry name" value="HTH-TYPE TRANSCRIPTIONAL REGULATOR YWGB-RELATED"/>
    <property type="match status" value="1"/>
</dbReference>
<accession>A0A345UGH0</accession>
<dbReference type="InterPro" id="IPR036390">
    <property type="entry name" value="WH_DNA-bd_sf"/>
</dbReference>
<dbReference type="EMBL" id="CP027806">
    <property type="protein sequence ID" value="AXI99571.1"/>
    <property type="molecule type" value="Genomic_DNA"/>
</dbReference>
<dbReference type="GO" id="GO:0003700">
    <property type="term" value="F:DNA-binding transcription factor activity"/>
    <property type="evidence" value="ECO:0007669"/>
    <property type="project" value="TreeGrafter"/>
</dbReference>
<name>A0A345UGH0_9BACT</name>
<dbReference type="KEGG" id="cprv:CYPRO_0284"/>
<evidence type="ECO:0000313" key="1">
    <source>
        <dbReference type="EMBL" id="AXI99571.1"/>
    </source>
</evidence>
<dbReference type="Gene3D" id="1.10.10.10">
    <property type="entry name" value="Winged helix-like DNA-binding domain superfamily/Winged helix DNA-binding domain"/>
    <property type="match status" value="1"/>
</dbReference>
<evidence type="ECO:0000313" key="2">
    <source>
        <dbReference type="Proteomes" id="UP000254808"/>
    </source>
</evidence>
<dbReference type="GO" id="GO:0005829">
    <property type="term" value="C:cytosol"/>
    <property type="evidence" value="ECO:0007669"/>
    <property type="project" value="TreeGrafter"/>
</dbReference>
<gene>
    <name evidence="1" type="ORF">CYPRO_0284</name>
</gene>
<keyword evidence="2" id="KW-1185">Reference proteome</keyword>
<proteinExistence type="predicted"/>
<dbReference type="Pfam" id="PF02082">
    <property type="entry name" value="Rrf2"/>
    <property type="match status" value="1"/>
</dbReference>
<dbReference type="SUPFAM" id="SSF46785">
    <property type="entry name" value="Winged helix' DNA-binding domain"/>
    <property type="match status" value="1"/>
</dbReference>
<dbReference type="Proteomes" id="UP000254808">
    <property type="component" value="Chromosome"/>
</dbReference>
<protein>
    <submittedName>
        <fullName evidence="1">Transcriptional regulator, BadM/Rrf2 family</fullName>
    </submittedName>
</protein>
<dbReference type="OrthoDB" id="9808360at2"/>
<reference evidence="1 2" key="1">
    <citation type="submission" date="2018-03" db="EMBL/GenBank/DDBJ databases">
        <title>Phenotypic and genomic properties of Cyclonatronum proteinivorum gen. nov., sp. nov., a haloalkaliphilic bacteroidete from soda lakes possessing Na+-translocating rhodopsin.</title>
        <authorList>
            <person name="Toshchakov S.V."/>
            <person name="Korzhenkov A."/>
            <person name="Samarov N.I."/>
            <person name="Kublanov I.V."/>
            <person name="Muntyan M.S."/>
            <person name="Sorokin D.Y."/>
        </authorList>
    </citation>
    <scope>NUCLEOTIDE SEQUENCE [LARGE SCALE GENOMIC DNA]</scope>
    <source>
        <strain evidence="1 2">Omega</strain>
    </source>
</reference>